<evidence type="ECO:0000313" key="3">
    <source>
        <dbReference type="Proteomes" id="UP000179266"/>
    </source>
</evidence>
<accession>A0A1F7RSE2</accession>
<protein>
    <recommendedName>
        <fullName evidence="4">DUF4282 domain-containing protein</fullName>
    </recommendedName>
</protein>
<dbReference type="InterPro" id="IPR025557">
    <property type="entry name" value="DUF4282"/>
</dbReference>
<keyword evidence="1" id="KW-0812">Transmembrane</keyword>
<dbReference type="EMBL" id="MGDD01000248">
    <property type="protein sequence ID" value="OGL43944.1"/>
    <property type="molecule type" value="Genomic_DNA"/>
</dbReference>
<evidence type="ECO:0008006" key="4">
    <source>
        <dbReference type="Google" id="ProtNLM"/>
    </source>
</evidence>
<feature type="transmembrane region" description="Helical" evidence="1">
    <location>
        <begin position="27"/>
        <end position="49"/>
    </location>
</feature>
<reference evidence="2 3" key="1">
    <citation type="journal article" date="2016" name="Nat. Commun.">
        <title>Thousands of microbial genomes shed light on interconnected biogeochemical processes in an aquifer system.</title>
        <authorList>
            <person name="Anantharaman K."/>
            <person name="Brown C.T."/>
            <person name="Hug L.A."/>
            <person name="Sharon I."/>
            <person name="Castelle C.J."/>
            <person name="Probst A.J."/>
            <person name="Thomas B.C."/>
            <person name="Singh A."/>
            <person name="Wilkins M.J."/>
            <person name="Karaoz U."/>
            <person name="Brodie E.L."/>
            <person name="Williams K.H."/>
            <person name="Hubbard S.S."/>
            <person name="Banfield J.F."/>
        </authorList>
    </citation>
    <scope>NUCLEOTIDE SEQUENCE [LARGE SCALE GENOMIC DNA]</scope>
</reference>
<feature type="transmembrane region" description="Helical" evidence="1">
    <location>
        <begin position="55"/>
        <end position="77"/>
    </location>
</feature>
<keyword evidence="1" id="KW-0472">Membrane</keyword>
<evidence type="ECO:0000256" key="1">
    <source>
        <dbReference type="SAM" id="Phobius"/>
    </source>
</evidence>
<proteinExistence type="predicted"/>
<name>A0A1F7RSE2_9BACT</name>
<organism evidence="2 3">
    <name type="scientific">Candidatus Schekmanbacteria bacterium RBG_13_48_7</name>
    <dbReference type="NCBI Taxonomy" id="1817878"/>
    <lineage>
        <taxon>Bacteria</taxon>
        <taxon>Candidatus Schekmaniibacteriota</taxon>
    </lineage>
</organism>
<sequence length="101" mass="11615">MNEDNGFFASLMDFSFKEFITTRIVKFLYFIAILFAALVSLGLIVRGFSLSMVRGILFLIISPLIFIVYVILARVWLEIVIVIFRIAENTSLMVKNNQKET</sequence>
<keyword evidence="1" id="KW-1133">Transmembrane helix</keyword>
<dbReference type="Proteomes" id="UP000179266">
    <property type="component" value="Unassembled WGS sequence"/>
</dbReference>
<dbReference type="Pfam" id="PF14110">
    <property type="entry name" value="DUF4282"/>
    <property type="match status" value="1"/>
</dbReference>
<evidence type="ECO:0000313" key="2">
    <source>
        <dbReference type="EMBL" id="OGL43944.1"/>
    </source>
</evidence>
<comment type="caution">
    <text evidence="2">The sequence shown here is derived from an EMBL/GenBank/DDBJ whole genome shotgun (WGS) entry which is preliminary data.</text>
</comment>
<gene>
    <name evidence="2" type="ORF">A2161_09890</name>
</gene>
<dbReference type="AlphaFoldDB" id="A0A1F7RSE2"/>